<dbReference type="InterPro" id="IPR036179">
    <property type="entry name" value="Ig-like_dom_sf"/>
</dbReference>
<keyword evidence="11" id="KW-1185">Reference proteome</keyword>
<evidence type="ECO:0000256" key="8">
    <source>
        <dbReference type="SAM" id="MobiDB-lite"/>
    </source>
</evidence>
<proteinExistence type="predicted"/>
<dbReference type="Pfam" id="PF07654">
    <property type="entry name" value="C1-set"/>
    <property type="match status" value="1"/>
</dbReference>
<evidence type="ECO:0000256" key="6">
    <source>
        <dbReference type="ARBA" id="ARBA00023180"/>
    </source>
</evidence>
<protein>
    <recommendedName>
        <fullName evidence="9">Ig-like domain-containing protein</fullName>
    </recommendedName>
</protein>
<keyword evidence="4" id="KW-1064">Adaptive immunity</keyword>
<comment type="caution">
    <text evidence="10">The sequence shown here is derived from an EMBL/GenBank/DDBJ whole genome shotgun (WGS) entry which is preliminary data.</text>
</comment>
<dbReference type="GO" id="GO:0002250">
    <property type="term" value="P:adaptive immune response"/>
    <property type="evidence" value="ECO:0007669"/>
    <property type="project" value="UniProtKB-KW"/>
</dbReference>
<organism evidence="10 11">
    <name type="scientific">Chiloscyllium punctatum</name>
    <name type="common">Brownbanded bambooshark</name>
    <name type="synonym">Hemiscyllium punctatum</name>
    <dbReference type="NCBI Taxonomy" id="137246"/>
    <lineage>
        <taxon>Eukaryota</taxon>
        <taxon>Metazoa</taxon>
        <taxon>Chordata</taxon>
        <taxon>Craniata</taxon>
        <taxon>Vertebrata</taxon>
        <taxon>Chondrichthyes</taxon>
        <taxon>Elasmobranchii</taxon>
        <taxon>Galeomorphii</taxon>
        <taxon>Galeoidea</taxon>
        <taxon>Orectolobiformes</taxon>
        <taxon>Hemiscylliidae</taxon>
        <taxon>Chiloscyllium</taxon>
    </lineage>
</organism>
<evidence type="ECO:0000256" key="1">
    <source>
        <dbReference type="ARBA" id="ARBA00004613"/>
    </source>
</evidence>
<accession>A0A401THQ4</accession>
<dbReference type="PANTHER" id="PTHR23411">
    <property type="entry name" value="TAPASIN"/>
    <property type="match status" value="1"/>
</dbReference>
<dbReference type="Proteomes" id="UP000287033">
    <property type="component" value="Unassembled WGS sequence"/>
</dbReference>
<dbReference type="GO" id="GO:0019814">
    <property type="term" value="C:immunoglobulin complex"/>
    <property type="evidence" value="ECO:0007669"/>
    <property type="project" value="UniProtKB-KW"/>
</dbReference>
<dbReference type="InterPro" id="IPR003006">
    <property type="entry name" value="Ig/MHC_CS"/>
</dbReference>
<keyword evidence="2" id="KW-0964">Secreted</keyword>
<dbReference type="GO" id="GO:0005576">
    <property type="term" value="C:extracellular region"/>
    <property type="evidence" value="ECO:0007669"/>
    <property type="project" value="UniProtKB-SubCell"/>
</dbReference>
<dbReference type="SUPFAM" id="SSF48726">
    <property type="entry name" value="Immunoglobulin"/>
    <property type="match status" value="2"/>
</dbReference>
<dbReference type="OMA" id="CTASHPS"/>
<dbReference type="InterPro" id="IPR007110">
    <property type="entry name" value="Ig-like_dom"/>
</dbReference>
<dbReference type="InterPro" id="IPR013783">
    <property type="entry name" value="Ig-like_fold"/>
</dbReference>
<dbReference type="InterPro" id="IPR003597">
    <property type="entry name" value="Ig_C1-set"/>
</dbReference>
<dbReference type="InterPro" id="IPR050380">
    <property type="entry name" value="Immune_Resp_Modulators"/>
</dbReference>
<evidence type="ECO:0000256" key="2">
    <source>
        <dbReference type="ARBA" id="ARBA00022525"/>
    </source>
</evidence>
<evidence type="ECO:0000256" key="3">
    <source>
        <dbReference type="ARBA" id="ARBA00022859"/>
    </source>
</evidence>
<keyword evidence="3" id="KW-0391">Immunity</keyword>
<keyword evidence="7" id="KW-1280">Immunoglobulin</keyword>
<dbReference type="OrthoDB" id="8694217at2759"/>
<evidence type="ECO:0000313" key="10">
    <source>
        <dbReference type="EMBL" id="GCC42167.1"/>
    </source>
</evidence>
<dbReference type="Gene3D" id="2.60.40.10">
    <property type="entry name" value="Immunoglobulins"/>
    <property type="match status" value="2"/>
</dbReference>
<dbReference type="SMART" id="SM00407">
    <property type="entry name" value="IGc1"/>
    <property type="match status" value="1"/>
</dbReference>
<dbReference type="AlphaFoldDB" id="A0A401THQ4"/>
<dbReference type="PROSITE" id="PS00290">
    <property type="entry name" value="IG_MHC"/>
    <property type="match status" value="2"/>
</dbReference>
<keyword evidence="6" id="KW-0325">Glycoprotein</keyword>
<gene>
    <name evidence="10" type="ORF">chiPu_0025995</name>
</gene>
<dbReference type="PROSITE" id="PS50835">
    <property type="entry name" value="IG_LIKE"/>
    <property type="match status" value="1"/>
</dbReference>
<keyword evidence="5" id="KW-1015">Disulfide bond</keyword>
<name>A0A401THQ4_CHIPU</name>
<feature type="region of interest" description="Disordered" evidence="8">
    <location>
        <begin position="174"/>
        <end position="197"/>
    </location>
</feature>
<reference evidence="10 11" key="1">
    <citation type="journal article" date="2018" name="Nat. Ecol. Evol.">
        <title>Shark genomes provide insights into elasmobranch evolution and the origin of vertebrates.</title>
        <authorList>
            <person name="Hara Y"/>
            <person name="Yamaguchi K"/>
            <person name="Onimaru K"/>
            <person name="Kadota M"/>
            <person name="Koyanagi M"/>
            <person name="Keeley SD"/>
            <person name="Tatsumi K"/>
            <person name="Tanaka K"/>
            <person name="Motone F"/>
            <person name="Kageyama Y"/>
            <person name="Nozu R"/>
            <person name="Adachi N"/>
            <person name="Nishimura O"/>
            <person name="Nakagawa R"/>
            <person name="Tanegashima C"/>
            <person name="Kiyatake I"/>
            <person name="Matsumoto R"/>
            <person name="Murakumo K"/>
            <person name="Nishida K"/>
            <person name="Terakita A"/>
            <person name="Kuratani S"/>
            <person name="Sato K"/>
            <person name="Hyodo S Kuraku.S."/>
        </authorList>
    </citation>
    <scope>NUCLEOTIDE SEQUENCE [LARGE SCALE GENOMIC DNA]</scope>
</reference>
<dbReference type="EMBL" id="BEZZ01070242">
    <property type="protein sequence ID" value="GCC42167.1"/>
    <property type="molecule type" value="Genomic_DNA"/>
</dbReference>
<evidence type="ECO:0000313" key="11">
    <source>
        <dbReference type="Proteomes" id="UP000287033"/>
    </source>
</evidence>
<sequence>MVDGKVRNVGVQTKAAIENQRLTISRLTSSVDEWQSGVEYTCSAKHKQSSTAVSKRTRMARVEPEKPHLRLLPPSPNEVQNGTSATLTCLIRGFYPDNIRVNWEKDGASVSKNITNFPTALEQSLTYSTRSLLVVPAVEWKSGAKYTCTASHPSSQSIVKREISHTKGETIISHKRIGSSSVKSDESKNGEGPLVAY</sequence>
<dbReference type="FunFam" id="2.60.40.10:FF:000283">
    <property type="entry name" value="Immunoglobulin kappa constant"/>
    <property type="match status" value="1"/>
</dbReference>
<evidence type="ECO:0000259" key="9">
    <source>
        <dbReference type="PROSITE" id="PS50835"/>
    </source>
</evidence>
<evidence type="ECO:0000256" key="7">
    <source>
        <dbReference type="ARBA" id="ARBA00043265"/>
    </source>
</evidence>
<feature type="domain" description="Ig-like" evidence="9">
    <location>
        <begin position="67"/>
        <end position="164"/>
    </location>
</feature>
<comment type="subcellular location">
    <subcellularLocation>
        <location evidence="1">Secreted</location>
    </subcellularLocation>
</comment>
<dbReference type="CDD" id="cd00098">
    <property type="entry name" value="IgC1"/>
    <property type="match status" value="1"/>
</dbReference>
<evidence type="ECO:0000256" key="4">
    <source>
        <dbReference type="ARBA" id="ARBA00023130"/>
    </source>
</evidence>
<evidence type="ECO:0000256" key="5">
    <source>
        <dbReference type="ARBA" id="ARBA00023157"/>
    </source>
</evidence>